<dbReference type="Proteomes" id="UP001589858">
    <property type="component" value="Unassembled WGS sequence"/>
</dbReference>
<dbReference type="CDD" id="cd02517">
    <property type="entry name" value="CMP-KDO-Synthetase"/>
    <property type="match status" value="1"/>
</dbReference>
<dbReference type="RefSeq" id="WP_267223364.1">
    <property type="nucleotide sequence ID" value="NZ_JAPCWC010000022.1"/>
</dbReference>
<dbReference type="PANTHER" id="PTHR42866:SF2">
    <property type="entry name" value="3-DEOXY-MANNO-OCTULOSONATE CYTIDYLYLTRANSFERASE, MITOCHONDRIAL"/>
    <property type="match status" value="1"/>
</dbReference>
<organism evidence="4 5">
    <name type="scientific">Novosphingobium clariflavum</name>
    <dbReference type="NCBI Taxonomy" id="2029884"/>
    <lineage>
        <taxon>Bacteria</taxon>
        <taxon>Pseudomonadati</taxon>
        <taxon>Pseudomonadota</taxon>
        <taxon>Alphaproteobacteria</taxon>
        <taxon>Sphingomonadales</taxon>
        <taxon>Sphingomonadaceae</taxon>
        <taxon>Novosphingobium</taxon>
    </lineage>
</organism>
<dbReference type="Gene3D" id="3.90.550.10">
    <property type="entry name" value="Spore Coat Polysaccharide Biosynthesis Protein SpsA, Chain A"/>
    <property type="match status" value="1"/>
</dbReference>
<protein>
    <submittedName>
        <fullName evidence="4">3-deoxy-manno-octulosonate cytidylyltransferase</fullName>
    </submittedName>
</protein>
<keyword evidence="2 4" id="KW-0548">Nucleotidyltransferase</keyword>
<evidence type="ECO:0000313" key="5">
    <source>
        <dbReference type="Proteomes" id="UP001589858"/>
    </source>
</evidence>
<evidence type="ECO:0000256" key="1">
    <source>
        <dbReference type="ARBA" id="ARBA00022679"/>
    </source>
</evidence>
<evidence type="ECO:0000313" key="4">
    <source>
        <dbReference type="EMBL" id="MFC0685096.1"/>
    </source>
</evidence>
<keyword evidence="1" id="KW-0808">Transferase</keyword>
<dbReference type="NCBIfam" id="NF003952">
    <property type="entry name" value="PRK05450.1-5"/>
    <property type="match status" value="1"/>
</dbReference>
<dbReference type="SUPFAM" id="SSF53448">
    <property type="entry name" value="Nucleotide-diphospho-sugar transferases"/>
    <property type="match status" value="1"/>
</dbReference>
<dbReference type="NCBIfam" id="NF003950">
    <property type="entry name" value="PRK05450.1-3"/>
    <property type="match status" value="1"/>
</dbReference>
<reference evidence="4 5" key="1">
    <citation type="submission" date="2024-09" db="EMBL/GenBank/DDBJ databases">
        <authorList>
            <person name="Sun Q."/>
            <person name="Mori K."/>
        </authorList>
    </citation>
    <scope>NUCLEOTIDE SEQUENCE [LARGE SCALE GENOMIC DNA]</scope>
    <source>
        <strain evidence="4 5">CICC 11035S</strain>
    </source>
</reference>
<keyword evidence="5" id="KW-1185">Reference proteome</keyword>
<dbReference type="InterPro" id="IPR003329">
    <property type="entry name" value="Cytidylyl_trans"/>
</dbReference>
<dbReference type="PANTHER" id="PTHR42866">
    <property type="entry name" value="3-DEOXY-MANNO-OCTULOSONATE CYTIDYLYLTRANSFERASE"/>
    <property type="match status" value="1"/>
</dbReference>
<sequence>MSAAIVIPARFGSSRLPGKPMLAIAGMTMLERVWRIASAVPGVSRVVICTEDHRIAEHAAVFGGETVLTSPTCRNGTERMAEAAASAGITETALINLQGDAVLTPPWVLAAMVAEFAGASDATAGSEPDFDIVTPAVALGEDDLAAFKAHKALAPASGTTVTFDRRRNALYFSKQIIPFVRTAGMAPVYRHIGLYGFTAGSLARYVALPPSPLELTEGLEQLRALENGMTIRVVPVDYRGRTHASVDAPEDVPLVEAIIAREGELAL</sequence>
<evidence type="ECO:0000256" key="3">
    <source>
        <dbReference type="ARBA" id="ARBA00022985"/>
    </source>
</evidence>
<name>A0ABV6S7T4_9SPHN</name>
<dbReference type="Pfam" id="PF02348">
    <property type="entry name" value="CTP_transf_3"/>
    <property type="match status" value="1"/>
</dbReference>
<dbReference type="EMBL" id="JBHLTM010000038">
    <property type="protein sequence ID" value="MFC0685096.1"/>
    <property type="molecule type" value="Genomic_DNA"/>
</dbReference>
<comment type="caution">
    <text evidence="4">The sequence shown here is derived from an EMBL/GenBank/DDBJ whole genome shotgun (WGS) entry which is preliminary data.</text>
</comment>
<gene>
    <name evidence="4" type="ORF">ACFFF8_10850</name>
</gene>
<dbReference type="GO" id="GO:0016779">
    <property type="term" value="F:nucleotidyltransferase activity"/>
    <property type="evidence" value="ECO:0007669"/>
    <property type="project" value="UniProtKB-KW"/>
</dbReference>
<dbReference type="InterPro" id="IPR029044">
    <property type="entry name" value="Nucleotide-diphossugar_trans"/>
</dbReference>
<evidence type="ECO:0000256" key="2">
    <source>
        <dbReference type="ARBA" id="ARBA00022695"/>
    </source>
</evidence>
<dbReference type="InterPro" id="IPR004528">
    <property type="entry name" value="KdsB"/>
</dbReference>
<accession>A0ABV6S7T4</accession>
<keyword evidence="3" id="KW-0448">Lipopolysaccharide biosynthesis</keyword>
<proteinExistence type="predicted"/>